<dbReference type="InterPro" id="IPR001278">
    <property type="entry name" value="Arg-tRNA-ligase"/>
</dbReference>
<dbReference type="GO" id="GO:0004814">
    <property type="term" value="F:arginine-tRNA ligase activity"/>
    <property type="evidence" value="ECO:0007669"/>
    <property type="project" value="UniProtKB-EC"/>
</dbReference>
<feature type="region of interest" description="Disordered" evidence="6">
    <location>
        <begin position="115"/>
        <end position="134"/>
    </location>
</feature>
<comment type="catalytic activity">
    <reaction evidence="5">
        <text>tRNA(Arg) + L-arginine + ATP = L-arginyl-tRNA(Arg) + AMP + diphosphate</text>
        <dbReference type="Rhea" id="RHEA:20301"/>
        <dbReference type="Rhea" id="RHEA-COMP:9658"/>
        <dbReference type="Rhea" id="RHEA-COMP:9673"/>
        <dbReference type="ChEBI" id="CHEBI:30616"/>
        <dbReference type="ChEBI" id="CHEBI:32682"/>
        <dbReference type="ChEBI" id="CHEBI:33019"/>
        <dbReference type="ChEBI" id="CHEBI:78442"/>
        <dbReference type="ChEBI" id="CHEBI:78513"/>
        <dbReference type="ChEBI" id="CHEBI:456215"/>
        <dbReference type="EC" id="6.1.1.19"/>
    </reaction>
</comment>
<evidence type="ECO:0000256" key="5">
    <source>
        <dbReference type="ARBA" id="ARBA00049339"/>
    </source>
</evidence>
<evidence type="ECO:0000256" key="6">
    <source>
        <dbReference type="SAM" id="MobiDB-lite"/>
    </source>
</evidence>
<evidence type="ECO:0000256" key="1">
    <source>
        <dbReference type="ARBA" id="ARBA00012837"/>
    </source>
</evidence>
<dbReference type="InterPro" id="IPR009080">
    <property type="entry name" value="tRNAsynth_Ia_anticodon-bd"/>
</dbReference>
<keyword evidence="10" id="KW-1185">Reference proteome</keyword>
<evidence type="ECO:0000256" key="4">
    <source>
        <dbReference type="ARBA" id="ARBA00022840"/>
    </source>
</evidence>
<dbReference type="Gene3D" id="1.10.730.10">
    <property type="entry name" value="Isoleucyl-tRNA Synthetase, Domain 1"/>
    <property type="match status" value="1"/>
</dbReference>
<gene>
    <name evidence="9" type="ORF">FDG2_5665</name>
</gene>
<dbReference type="GO" id="GO:0005524">
    <property type="term" value="F:ATP binding"/>
    <property type="evidence" value="ECO:0007669"/>
    <property type="project" value="UniProtKB-KW"/>
</dbReference>
<accession>A0A1C3PFH2</accession>
<evidence type="ECO:0000256" key="3">
    <source>
        <dbReference type="ARBA" id="ARBA00022741"/>
    </source>
</evidence>
<dbReference type="Proteomes" id="UP000199013">
    <property type="component" value="Unassembled WGS sequence"/>
</dbReference>
<dbReference type="PANTHER" id="PTHR11956">
    <property type="entry name" value="ARGINYL-TRNA SYNTHETASE"/>
    <property type="match status" value="1"/>
</dbReference>
<proteinExistence type="predicted"/>
<keyword evidence="3" id="KW-0547">Nucleotide-binding</keyword>
<dbReference type="GO" id="GO:0006420">
    <property type="term" value="P:arginyl-tRNA aminoacylation"/>
    <property type="evidence" value="ECO:0007669"/>
    <property type="project" value="InterPro"/>
</dbReference>
<evidence type="ECO:0000259" key="7">
    <source>
        <dbReference type="SMART" id="SM00836"/>
    </source>
</evidence>
<feature type="domain" description="Arginyl tRNA synthetase N-terminal" evidence="8">
    <location>
        <begin position="4"/>
        <end position="92"/>
    </location>
</feature>
<keyword evidence="4" id="KW-0067">ATP-binding</keyword>
<dbReference type="InterPro" id="IPR008909">
    <property type="entry name" value="DALR_anticod-bd"/>
</dbReference>
<keyword evidence="2" id="KW-0436">Ligase</keyword>
<dbReference type="Gene3D" id="3.30.1360.70">
    <property type="entry name" value="Arginyl tRNA synthetase N-terminal domain"/>
    <property type="match status" value="1"/>
</dbReference>
<dbReference type="InterPro" id="IPR036695">
    <property type="entry name" value="Arg-tRNA-synth_N_sf"/>
</dbReference>
<dbReference type="SUPFAM" id="SSF47323">
    <property type="entry name" value="Anticodon-binding domain of a subclass of class I aminoacyl-tRNA synthetases"/>
    <property type="match status" value="1"/>
</dbReference>
<feature type="domain" description="DALR anticodon binding" evidence="7">
    <location>
        <begin position="369"/>
        <end position="492"/>
    </location>
</feature>
<name>A0A1C3PFH2_9ACTN</name>
<dbReference type="EMBL" id="FLUV01002348">
    <property type="protein sequence ID" value="SBW28378.1"/>
    <property type="molecule type" value="Genomic_DNA"/>
</dbReference>
<dbReference type="InterPro" id="IPR005148">
    <property type="entry name" value="Arg-tRNA-synth_N"/>
</dbReference>
<dbReference type="SMART" id="SM00836">
    <property type="entry name" value="DALR_1"/>
    <property type="match status" value="1"/>
</dbReference>
<dbReference type="PANTHER" id="PTHR11956:SF5">
    <property type="entry name" value="ARGININE--TRNA LIGASE, CYTOPLASMIC"/>
    <property type="match status" value="1"/>
</dbReference>
<evidence type="ECO:0000313" key="9">
    <source>
        <dbReference type="EMBL" id="SBW28378.1"/>
    </source>
</evidence>
<dbReference type="SUPFAM" id="SSF55190">
    <property type="entry name" value="Arginyl-tRNA synthetase (ArgRS), N-terminal 'additional' domain"/>
    <property type="match status" value="1"/>
</dbReference>
<dbReference type="Pfam" id="PF05746">
    <property type="entry name" value="DALR_1"/>
    <property type="match status" value="1"/>
</dbReference>
<dbReference type="EC" id="6.1.1.19" evidence="1"/>
<dbReference type="Pfam" id="PF03485">
    <property type="entry name" value="Arg_tRNA_synt_N"/>
    <property type="match status" value="1"/>
</dbReference>
<dbReference type="SMART" id="SM01016">
    <property type="entry name" value="Arg_tRNA_synt_N"/>
    <property type="match status" value="1"/>
</dbReference>
<evidence type="ECO:0000256" key="2">
    <source>
        <dbReference type="ARBA" id="ARBA00022598"/>
    </source>
</evidence>
<dbReference type="AlphaFoldDB" id="A0A1C3PFH2"/>
<evidence type="ECO:0000259" key="8">
    <source>
        <dbReference type="SMART" id="SM01016"/>
    </source>
</evidence>
<evidence type="ECO:0000313" key="10">
    <source>
        <dbReference type="Proteomes" id="UP000199013"/>
    </source>
</evidence>
<reference evidence="10" key="1">
    <citation type="submission" date="2016-02" db="EMBL/GenBank/DDBJ databases">
        <authorList>
            <person name="Wibberg D."/>
        </authorList>
    </citation>
    <scope>NUCLEOTIDE SEQUENCE [LARGE SCALE GENOMIC DNA]</scope>
</reference>
<protein>
    <recommendedName>
        <fullName evidence="1">arginine--tRNA ligase</fullName>
        <ecNumber evidence="1">6.1.1.19</ecNumber>
    </recommendedName>
</protein>
<organism evidence="9 10">
    <name type="scientific">Candidatus Protofrankia californiensis</name>
    <dbReference type="NCBI Taxonomy" id="1839754"/>
    <lineage>
        <taxon>Bacteria</taxon>
        <taxon>Bacillati</taxon>
        <taxon>Actinomycetota</taxon>
        <taxon>Actinomycetes</taxon>
        <taxon>Frankiales</taxon>
        <taxon>Frankiaceae</taxon>
        <taxon>Protofrankia</taxon>
    </lineage>
</organism>
<sequence>MTPADLAETLRAIVCDLVADDELDVVVPAVVPVECSKVVDHGDYATPLALQLARSARRPPRDVAEAVAVRLRRDPAVAGVDVAGGGFLNIRLAGDALGKIARTVARAGDDYVRRSAVGPRRPGTSDGHAVFGRSRAGVGGRMSVECVRATPTGPVTVASARQAAAEDALARLLGADRAAGTGCGAAITKSTCDAGTAGAAGSTCDAETMQATGNACDADEAGVQADRFEALVLAAARGLLASADGHRADYAGGIHAGEAAAGGIARTAFRVGPGLRDFSVDDGSANNRSADKALADDGSADNAPADRAFADNAPAVRVGKKFGSISDLVDAVGMDAVRYSLVRTPPGAAGTLDPDVIARRTNDNPVFRVQYTHAWICLLLRNARQLGLGVDVEGADVSLLTHPREGDLLRALGELSRVVETAAELREPYRVARYLEELVGTYHRFHEACRVLPQGDEAAGALTGARLLLADATRIVLAGGLRLLGVSAPTRM</sequence>
<dbReference type="GO" id="GO:0005737">
    <property type="term" value="C:cytoplasm"/>
    <property type="evidence" value="ECO:0007669"/>
    <property type="project" value="InterPro"/>
</dbReference>